<proteinExistence type="predicted"/>
<sequence>MTVFCLRTGALPEPRDADSQGVPRYQFSKEGTAGERIDCGHLSKKEVNLIALIRGTGYGEIKIVVLDRQPIRAVEIKRSIKL</sequence>
<dbReference type="KEGG" id="fwa:DCMF_24895"/>
<evidence type="ECO:0000313" key="2">
    <source>
        <dbReference type="Proteomes" id="UP000323521"/>
    </source>
</evidence>
<dbReference type="Proteomes" id="UP000323521">
    <property type="component" value="Chromosome"/>
</dbReference>
<protein>
    <submittedName>
        <fullName evidence="1">Uncharacterized protein</fullName>
    </submittedName>
</protein>
<name>A0A3G1KYX8_FORW1</name>
<evidence type="ECO:0000313" key="1">
    <source>
        <dbReference type="EMBL" id="ATW27559.1"/>
    </source>
</evidence>
<dbReference type="EMBL" id="CP017634">
    <property type="protein sequence ID" value="ATW27559.1"/>
    <property type="molecule type" value="Genomic_DNA"/>
</dbReference>
<dbReference type="RefSeq" id="WP_236860119.1">
    <property type="nucleotide sequence ID" value="NZ_CP017634.1"/>
</dbReference>
<accession>A0A3G1KYX8</accession>
<dbReference type="AlphaFoldDB" id="A0A3G1KYX8"/>
<gene>
    <name evidence="1" type="ORF">DCMF_24895</name>
</gene>
<reference evidence="1 2" key="1">
    <citation type="submission" date="2016-10" db="EMBL/GenBank/DDBJ databases">
        <title>Complete Genome Sequence of Peptococcaceae strain DCMF.</title>
        <authorList>
            <person name="Edwards R.J."/>
            <person name="Holland S.I."/>
            <person name="Deshpande N.P."/>
            <person name="Wong Y.K."/>
            <person name="Ertan H."/>
            <person name="Manefield M."/>
            <person name="Russell T.L."/>
            <person name="Lee M.J."/>
        </authorList>
    </citation>
    <scope>NUCLEOTIDE SEQUENCE [LARGE SCALE GENOMIC DNA]</scope>
    <source>
        <strain evidence="1 2">DCMF</strain>
    </source>
</reference>
<keyword evidence="2" id="KW-1185">Reference proteome</keyword>
<organism evidence="1 2">
    <name type="scientific">Formimonas warabiya</name>
    <dbReference type="NCBI Taxonomy" id="1761012"/>
    <lineage>
        <taxon>Bacteria</taxon>
        <taxon>Bacillati</taxon>
        <taxon>Bacillota</taxon>
        <taxon>Clostridia</taxon>
        <taxon>Eubacteriales</taxon>
        <taxon>Peptococcaceae</taxon>
        <taxon>Candidatus Formimonas</taxon>
    </lineage>
</organism>